<name>A0A2U1JSF5_9BACI</name>
<dbReference type="Gene3D" id="3.20.20.70">
    <property type="entry name" value="Aldolase class I"/>
    <property type="match status" value="1"/>
</dbReference>
<accession>A0A2U1JSF5</accession>
<evidence type="ECO:0000256" key="3">
    <source>
        <dbReference type="ARBA" id="ARBA00023239"/>
    </source>
</evidence>
<organism evidence="5 6">
    <name type="scientific">Pueribacillus theae</name>
    <dbReference type="NCBI Taxonomy" id="2171751"/>
    <lineage>
        <taxon>Bacteria</taxon>
        <taxon>Bacillati</taxon>
        <taxon>Bacillota</taxon>
        <taxon>Bacilli</taxon>
        <taxon>Bacillales</taxon>
        <taxon>Bacillaceae</taxon>
        <taxon>Pueribacillus</taxon>
    </lineage>
</organism>
<dbReference type="RefSeq" id="WP_116555958.1">
    <property type="nucleotide sequence ID" value="NZ_QCZG01000047.1"/>
</dbReference>
<dbReference type="InterPro" id="IPR000891">
    <property type="entry name" value="PYR_CT"/>
</dbReference>
<keyword evidence="6" id="KW-1185">Reference proteome</keyword>
<dbReference type="PANTHER" id="PTHR42738:SF7">
    <property type="entry name" value="HYDROXYMETHYLGLUTARYL-COA LYASE"/>
    <property type="match status" value="1"/>
</dbReference>
<dbReference type="GO" id="GO:0004419">
    <property type="term" value="F:hydroxymethylglutaryl-CoA lyase activity"/>
    <property type="evidence" value="ECO:0007669"/>
    <property type="project" value="TreeGrafter"/>
</dbReference>
<dbReference type="CDD" id="cd07938">
    <property type="entry name" value="DRE_TIM_HMGL"/>
    <property type="match status" value="1"/>
</dbReference>
<dbReference type="AlphaFoldDB" id="A0A2U1JSF5"/>
<keyword evidence="3 5" id="KW-0456">Lyase</keyword>
<evidence type="ECO:0000256" key="2">
    <source>
        <dbReference type="ARBA" id="ARBA00022723"/>
    </source>
</evidence>
<dbReference type="GO" id="GO:0046872">
    <property type="term" value="F:metal ion binding"/>
    <property type="evidence" value="ECO:0007669"/>
    <property type="project" value="UniProtKB-KW"/>
</dbReference>
<dbReference type="OrthoDB" id="9784013at2"/>
<comment type="similarity">
    <text evidence="1">Belongs to the HMG-CoA lyase family.</text>
</comment>
<dbReference type="Pfam" id="PF00682">
    <property type="entry name" value="HMGL-like"/>
    <property type="match status" value="1"/>
</dbReference>
<feature type="domain" description="Pyruvate carboxyltransferase" evidence="4">
    <location>
        <begin position="8"/>
        <end position="275"/>
    </location>
</feature>
<gene>
    <name evidence="5" type="ORF">DCC39_16250</name>
</gene>
<evidence type="ECO:0000313" key="5">
    <source>
        <dbReference type="EMBL" id="PWA07803.1"/>
    </source>
</evidence>
<dbReference type="PROSITE" id="PS50991">
    <property type="entry name" value="PYR_CT"/>
    <property type="match status" value="1"/>
</dbReference>
<dbReference type="GO" id="GO:0006552">
    <property type="term" value="P:L-leucine catabolic process"/>
    <property type="evidence" value="ECO:0007669"/>
    <property type="project" value="TreeGrafter"/>
</dbReference>
<reference evidence="5 6" key="1">
    <citation type="submission" date="2018-04" db="EMBL/GenBank/DDBJ databases">
        <title>Camelliibacillus theae gen. nov., sp. nov., isolated from Pu'er tea.</title>
        <authorList>
            <person name="Niu L."/>
        </authorList>
    </citation>
    <scope>NUCLEOTIDE SEQUENCE [LARGE SCALE GENOMIC DNA]</scope>
    <source>
        <strain evidence="5 6">T8</strain>
    </source>
</reference>
<dbReference type="NCBIfam" id="NF004283">
    <property type="entry name" value="PRK05692.1"/>
    <property type="match status" value="1"/>
</dbReference>
<keyword evidence="2" id="KW-0479">Metal-binding</keyword>
<dbReference type="InterPro" id="IPR043594">
    <property type="entry name" value="HMGL"/>
</dbReference>
<protein>
    <submittedName>
        <fullName evidence="5">Hydroxymethylglutaryl-CoA lyase</fullName>
    </submittedName>
</protein>
<dbReference type="GO" id="GO:0046951">
    <property type="term" value="P:ketone body biosynthetic process"/>
    <property type="evidence" value="ECO:0007669"/>
    <property type="project" value="TreeGrafter"/>
</dbReference>
<dbReference type="EMBL" id="QCZG01000047">
    <property type="protein sequence ID" value="PWA07803.1"/>
    <property type="molecule type" value="Genomic_DNA"/>
</dbReference>
<dbReference type="FunFam" id="3.20.20.70:FF:000071">
    <property type="entry name" value="Hydroxymethylglutaryl-CoA lyase"/>
    <property type="match status" value="1"/>
</dbReference>
<proteinExistence type="inferred from homology"/>
<evidence type="ECO:0000259" key="4">
    <source>
        <dbReference type="PROSITE" id="PS50991"/>
    </source>
</evidence>
<comment type="caution">
    <text evidence="5">The sequence shown here is derived from an EMBL/GenBank/DDBJ whole genome shotgun (WGS) entry which is preliminary data.</text>
</comment>
<dbReference type="PANTHER" id="PTHR42738">
    <property type="entry name" value="HYDROXYMETHYLGLUTARYL-COA LYASE"/>
    <property type="match status" value="1"/>
</dbReference>
<dbReference type="SUPFAM" id="SSF51569">
    <property type="entry name" value="Aldolase"/>
    <property type="match status" value="1"/>
</dbReference>
<dbReference type="Proteomes" id="UP000245998">
    <property type="component" value="Unassembled WGS sequence"/>
</dbReference>
<evidence type="ECO:0000313" key="6">
    <source>
        <dbReference type="Proteomes" id="UP000245998"/>
    </source>
</evidence>
<sequence length="315" mass="34371">MVNLPKEVTIAEVCPRDGFQSLKETVPVDEKISFINGLMECGFKQIEVTSFVHPKAIPQLKDADEVLHRINRKNNVKLRALVPNLHGLERAIASNVDKVKLMLSASDSHSLSNANRKTMEAMAQFDSLVKRAKETTVKVSGSISVAFGCPYEGEIPVERHLAICKKYDELGIHDISLADTSGMANPVKVKRIIATLRDAYPHFNFSLHLHNTRGMAFANAVAGLKEGIVDFDSSVAGFGGCPYAPNASGNIATEDLVHGLEEMGIQTGIDLDRLIALGQELSKAYPQQADSFIQKAGKISDLHKSPTNQIKLVNE</sequence>
<dbReference type="InterPro" id="IPR013785">
    <property type="entry name" value="Aldolase_TIM"/>
</dbReference>
<evidence type="ECO:0000256" key="1">
    <source>
        <dbReference type="ARBA" id="ARBA00009405"/>
    </source>
</evidence>